<dbReference type="Proteomes" id="UP000235145">
    <property type="component" value="Unassembled WGS sequence"/>
</dbReference>
<gene>
    <name evidence="1" type="ORF">LSAT_V11C900464110</name>
</gene>
<keyword evidence="2" id="KW-1185">Reference proteome</keyword>
<dbReference type="EMBL" id="NBSK02000009">
    <property type="protein sequence ID" value="KAJ0184521.1"/>
    <property type="molecule type" value="Genomic_DNA"/>
</dbReference>
<organism evidence="1 2">
    <name type="scientific">Lactuca sativa</name>
    <name type="common">Garden lettuce</name>
    <dbReference type="NCBI Taxonomy" id="4236"/>
    <lineage>
        <taxon>Eukaryota</taxon>
        <taxon>Viridiplantae</taxon>
        <taxon>Streptophyta</taxon>
        <taxon>Embryophyta</taxon>
        <taxon>Tracheophyta</taxon>
        <taxon>Spermatophyta</taxon>
        <taxon>Magnoliopsida</taxon>
        <taxon>eudicotyledons</taxon>
        <taxon>Gunneridae</taxon>
        <taxon>Pentapetalae</taxon>
        <taxon>asterids</taxon>
        <taxon>campanulids</taxon>
        <taxon>Asterales</taxon>
        <taxon>Asteraceae</taxon>
        <taxon>Cichorioideae</taxon>
        <taxon>Cichorieae</taxon>
        <taxon>Lactucinae</taxon>
        <taxon>Lactuca</taxon>
    </lineage>
</organism>
<proteinExistence type="predicted"/>
<comment type="caution">
    <text evidence="1">The sequence shown here is derived from an EMBL/GenBank/DDBJ whole genome shotgun (WGS) entry which is preliminary data.</text>
</comment>
<evidence type="ECO:0000313" key="1">
    <source>
        <dbReference type="EMBL" id="KAJ0184521.1"/>
    </source>
</evidence>
<name>A0A9R1WNM6_LACSA</name>
<dbReference type="AlphaFoldDB" id="A0A9R1WNM6"/>
<evidence type="ECO:0000313" key="2">
    <source>
        <dbReference type="Proteomes" id="UP000235145"/>
    </source>
</evidence>
<sequence length="136" mass="15921">MMNDEATVLLPINTPIFRHYPSIGHSNYMLFNIIFYELSLMKLFYRRFSYVCQHVLAKVEPQDIEEVKVVGEKKAHNNINDEVEPIDHYVHNCWKNLSILSMAAHSWVEERDFSNDDEKDAEHFAAANGEEDIYGQ</sequence>
<accession>A0A9R1WNM6</accession>
<reference evidence="1 2" key="1">
    <citation type="journal article" date="2017" name="Nat. Commun.">
        <title>Genome assembly with in vitro proximity ligation data and whole-genome triplication in lettuce.</title>
        <authorList>
            <person name="Reyes-Chin-Wo S."/>
            <person name="Wang Z."/>
            <person name="Yang X."/>
            <person name="Kozik A."/>
            <person name="Arikit S."/>
            <person name="Song C."/>
            <person name="Xia L."/>
            <person name="Froenicke L."/>
            <person name="Lavelle D.O."/>
            <person name="Truco M.J."/>
            <person name="Xia R."/>
            <person name="Zhu S."/>
            <person name="Xu C."/>
            <person name="Xu H."/>
            <person name="Xu X."/>
            <person name="Cox K."/>
            <person name="Korf I."/>
            <person name="Meyers B.C."/>
            <person name="Michelmore R.W."/>
        </authorList>
    </citation>
    <scope>NUCLEOTIDE SEQUENCE [LARGE SCALE GENOMIC DNA]</scope>
    <source>
        <strain evidence="2">cv. Salinas</strain>
        <tissue evidence="1">Seedlings</tissue>
    </source>
</reference>
<protein>
    <submittedName>
        <fullName evidence="1">Uncharacterized protein</fullName>
    </submittedName>
</protein>